<evidence type="ECO:0000313" key="2">
    <source>
        <dbReference type="Proteomes" id="UP000028073"/>
    </source>
</evidence>
<dbReference type="SUPFAM" id="SSF89796">
    <property type="entry name" value="CoA-transferase family III (CaiB/BaiF)"/>
    <property type="match status" value="1"/>
</dbReference>
<keyword evidence="2" id="KW-1185">Reference proteome</keyword>
<dbReference type="InterPro" id="IPR003673">
    <property type="entry name" value="CoA-Trfase_fam_III"/>
</dbReference>
<dbReference type="PANTHER" id="PTHR48228">
    <property type="entry name" value="SUCCINYL-COA--D-CITRAMALATE COA-TRANSFERASE"/>
    <property type="match status" value="1"/>
</dbReference>
<dbReference type="InterPro" id="IPR050509">
    <property type="entry name" value="CoA-transferase_III"/>
</dbReference>
<dbReference type="Gene3D" id="3.40.50.10540">
    <property type="entry name" value="Crotonobetainyl-coa:carnitine coa-transferase, domain 1"/>
    <property type="match status" value="1"/>
</dbReference>
<dbReference type="Gene3D" id="3.30.1540.10">
    <property type="entry name" value="formyl-coa transferase, domain 3"/>
    <property type="match status" value="1"/>
</dbReference>
<dbReference type="EMBL" id="JOKH01000001">
    <property type="protein sequence ID" value="KEQ19023.1"/>
    <property type="molecule type" value="Genomic_DNA"/>
</dbReference>
<comment type="caution">
    <text evidence="1">The sequence shown here is derived from an EMBL/GenBank/DDBJ whole genome shotgun (WGS) entry which is preliminary data.</text>
</comment>
<accession>A0A081NKQ0</accession>
<dbReference type="GO" id="GO:0003824">
    <property type="term" value="F:catalytic activity"/>
    <property type="evidence" value="ECO:0007669"/>
    <property type="project" value="InterPro"/>
</dbReference>
<evidence type="ECO:0000313" key="1">
    <source>
        <dbReference type="EMBL" id="KEQ19023.1"/>
    </source>
</evidence>
<proteinExistence type="predicted"/>
<dbReference type="OrthoDB" id="9058532at2"/>
<dbReference type="RefSeq" id="WP_034832598.1">
    <property type="nucleotide sequence ID" value="NZ_JOKH01000001.1"/>
</dbReference>
<dbReference type="PANTHER" id="PTHR48228:SF5">
    <property type="entry name" value="ALPHA-METHYLACYL-COA RACEMASE"/>
    <property type="match status" value="1"/>
</dbReference>
<dbReference type="eggNOG" id="COG1804">
    <property type="taxonomic scope" value="Bacteria"/>
</dbReference>
<dbReference type="Proteomes" id="UP000028073">
    <property type="component" value="Unassembled WGS sequence"/>
</dbReference>
<dbReference type="AlphaFoldDB" id="A0A081NKQ0"/>
<gene>
    <name evidence="1" type="ORF">GZ78_03040</name>
</gene>
<dbReference type="STRING" id="1137799.GZ78_03040"/>
<protein>
    <submittedName>
        <fullName evidence="1">Carnitine dehydratase</fullName>
    </submittedName>
</protein>
<dbReference type="Pfam" id="PF02515">
    <property type="entry name" value="CoA_transf_3"/>
    <property type="match status" value="1"/>
</dbReference>
<reference evidence="1 2" key="1">
    <citation type="submission" date="2014-06" db="EMBL/GenBank/DDBJ databases">
        <title>Whole Genome Sequences of Three Symbiotic Endozoicomonas Bacteria.</title>
        <authorList>
            <person name="Neave M.J."/>
            <person name="Apprill A."/>
            <person name="Voolstra C.R."/>
        </authorList>
    </citation>
    <scope>NUCLEOTIDE SEQUENCE [LARGE SCALE GENOMIC DNA]</scope>
    <source>
        <strain evidence="1 2">DSM 25634</strain>
    </source>
</reference>
<sequence length="378" mass="41052">MGPLKGIRILEIAGIGPGPFAGMMLADLGADVIRVERPKGGMFGDNPKLDILNRGKRSIGVDLKTQEGVETVLKLAESCDAMFEGFRPGVVEKLGIGPEPAMAINPRLVYGRMTGWGQDGPLAHASGHDINYISITGALHAIGNRGEKPVVPLNLVGDFGGGGLMLAFGMVSAILEAKTSGKGQVVDAAMVDGAAALMASVYGAQQSGFWSEERGTNMLDSGAHFYDTYETSDNQYICVGAFEPQFYAELLKLIGLDDEELPHQMDMGQWPDLKERFTAVFKTKTRDEWCEILDGTDACFSPVLPMSEAYHHPHNVARGTFVEREGVMQPRPVPRFSRTDSEIQRPAARVGEHTDEILSELGFTIDDINRLKENKAIK</sequence>
<dbReference type="InterPro" id="IPR044855">
    <property type="entry name" value="CoA-Trfase_III_dom3_sf"/>
</dbReference>
<organism evidence="1 2">
    <name type="scientific">Endozoicomonas numazuensis</name>
    <dbReference type="NCBI Taxonomy" id="1137799"/>
    <lineage>
        <taxon>Bacteria</taxon>
        <taxon>Pseudomonadati</taxon>
        <taxon>Pseudomonadota</taxon>
        <taxon>Gammaproteobacteria</taxon>
        <taxon>Oceanospirillales</taxon>
        <taxon>Endozoicomonadaceae</taxon>
        <taxon>Endozoicomonas</taxon>
    </lineage>
</organism>
<dbReference type="InterPro" id="IPR023606">
    <property type="entry name" value="CoA-Trfase_III_dom_1_sf"/>
</dbReference>
<name>A0A081NKQ0_9GAMM</name>